<reference evidence="3" key="1">
    <citation type="submission" date="2020-09" db="EMBL/GenBank/DDBJ databases">
        <title>Parvovirus dark matter in the feces of wild birds.</title>
        <authorList>
            <person name="Dai Z."/>
            <person name="Yang S."/>
            <person name="Zhang W."/>
        </authorList>
    </citation>
    <scope>NUCLEOTIDE SEQUENCE</scope>
    <source>
        <strain evidence="4">Cra70par016</strain>
        <strain evidence="3">Cra70par065</strain>
    </source>
</reference>
<protein>
    <submittedName>
        <fullName evidence="3">Capsid protein</fullName>
    </submittedName>
</protein>
<name>A0A8A4XDT6_9VIRU</name>
<evidence type="ECO:0000259" key="2">
    <source>
        <dbReference type="Pfam" id="PF08398"/>
    </source>
</evidence>
<dbReference type="EMBL" id="MW046453">
    <property type="protein sequence ID" value="QTE03859.1"/>
    <property type="molecule type" value="Genomic_DNA"/>
</dbReference>
<accession>A0A8A4XDT6</accession>
<dbReference type="Pfam" id="PF08398">
    <property type="entry name" value="Phospholip_A2_4"/>
    <property type="match status" value="1"/>
</dbReference>
<feature type="region of interest" description="Disordered" evidence="1">
    <location>
        <begin position="107"/>
        <end position="146"/>
    </location>
</feature>
<evidence type="ECO:0000313" key="3">
    <source>
        <dbReference type="EMBL" id="QTE03856.1"/>
    </source>
</evidence>
<evidence type="ECO:0000313" key="4">
    <source>
        <dbReference type="EMBL" id="QTE03859.1"/>
    </source>
</evidence>
<dbReference type="GO" id="GO:0005198">
    <property type="term" value="F:structural molecule activity"/>
    <property type="evidence" value="ECO:0007669"/>
    <property type="project" value="InterPro"/>
</dbReference>
<dbReference type="EMBL" id="MW046450">
    <property type="protein sequence ID" value="QTE03856.1"/>
    <property type="molecule type" value="Genomic_DNA"/>
</dbReference>
<sequence>MARGWVPPGYDYLGPGNDLHRGPPRNENDVLAQDHDQSYTALLEAGGRPYTQWSEADRRFYENLTVDDIPTAVAKGLFGLKKGLYATGLIDATDSQSNLRGRANMARNNLRQAGDNARRENDDRRGRQRDQNQERQITLRRNEHNERRHNLVETNLDGMIDNANNDARGSLRNLPGDDDLGPDAGTLLDDMEVPGNDGEGVGNAMMAFAGGDGGSAQSKETPISIPPSITYALQETHTTILPWNGWVSAVGMDTGIQVQLPIRMNGVNDMIPATLGLSPAAGAVYPAKGLYGTKLSSASTRSFWAFPAEMAGGTWTTEKPWWRDYWYNIYEYYTVLKCHYEIIIDNPIANGNALNASVIIGTQFDSYSDTASSVGNVMPITPLVEAMSYKGIRWEKVDSQSPNETSGRDNNRTVISGTWMPGMTKRNIVNDGDVKTWTKTDGTIPNLKEIMTVNFWRHPLAQSNTTGNTVGVNVQMNLKYVVQFKDLKLQARYPTSAITDQDILQRLDDTPNSNSFQSPY</sequence>
<evidence type="ECO:0000256" key="1">
    <source>
        <dbReference type="SAM" id="MobiDB-lite"/>
    </source>
</evidence>
<feature type="domain" description="Phospholipase A2-like" evidence="2">
    <location>
        <begin position="3"/>
        <end position="81"/>
    </location>
</feature>
<organism evidence="3">
    <name type="scientific">Grus japonensis parvo-like hybrid virus</name>
    <dbReference type="NCBI Taxonomy" id="2794511"/>
    <lineage>
        <taxon>Viruses</taxon>
        <taxon>Monodnaviria</taxon>
        <taxon>Shotokuvirae</taxon>
        <taxon>Cressdnaviricota</taxon>
        <taxon>Arfiviricetes</taxon>
        <taxon>Lineavirales</taxon>
        <taxon>Oomyviridae</taxon>
        <taxon>Nicoomyvirus</taxon>
        <taxon>Nicoomyvirus peneszensis</taxon>
    </lineage>
</organism>
<proteinExistence type="predicted"/>
<feature type="compositionally biased region" description="Basic and acidic residues" evidence="1">
    <location>
        <begin position="116"/>
        <end position="133"/>
    </location>
</feature>
<dbReference type="InterPro" id="IPR013607">
    <property type="entry name" value="Phospholipase_A2-like"/>
</dbReference>